<evidence type="ECO:0000313" key="1">
    <source>
        <dbReference type="EMBL" id="QHS90716.1"/>
    </source>
</evidence>
<name>A0A6C0BEZ9_9ZZZZ</name>
<organism evidence="1">
    <name type="scientific">viral metagenome</name>
    <dbReference type="NCBI Taxonomy" id="1070528"/>
    <lineage>
        <taxon>unclassified sequences</taxon>
        <taxon>metagenomes</taxon>
        <taxon>organismal metagenomes</taxon>
    </lineage>
</organism>
<dbReference type="EMBL" id="MN739143">
    <property type="protein sequence ID" value="QHS90716.1"/>
    <property type="molecule type" value="Genomic_DNA"/>
</dbReference>
<dbReference type="AlphaFoldDB" id="A0A6C0BEZ9"/>
<reference evidence="1" key="1">
    <citation type="journal article" date="2020" name="Nature">
        <title>Giant virus diversity and host interactions through global metagenomics.</title>
        <authorList>
            <person name="Schulz F."/>
            <person name="Roux S."/>
            <person name="Paez-Espino D."/>
            <person name="Jungbluth S."/>
            <person name="Walsh D.A."/>
            <person name="Denef V.J."/>
            <person name="McMahon K.D."/>
            <person name="Konstantinidis K.T."/>
            <person name="Eloe-Fadrosh E.A."/>
            <person name="Kyrpides N.C."/>
            <person name="Woyke T."/>
        </authorList>
    </citation>
    <scope>NUCLEOTIDE SEQUENCE</scope>
    <source>
        <strain evidence="1">GVMAG-M-3300010354-11</strain>
    </source>
</reference>
<accession>A0A6C0BEZ9</accession>
<sequence length="116" mass="13607">MVATTVNTQKLAYIDTWILSCRIHGMYKKSLRQDFISLKSVVNDTLNTIRTAHVKDKEIISAAIPLLYMILVDIAMKRYDNVHNTIREIKYLVVRKYQRDRSYIYNVDGKIVTIRV</sequence>
<protein>
    <submittedName>
        <fullName evidence="1">Uncharacterized protein</fullName>
    </submittedName>
</protein>
<proteinExistence type="predicted"/>